<dbReference type="Proteomes" id="UP000016928">
    <property type="component" value="Unassembled WGS sequence"/>
</dbReference>
<evidence type="ECO:0000313" key="1">
    <source>
        <dbReference type="EMBL" id="ENH71692.1"/>
    </source>
</evidence>
<accession>N4UJZ1</accession>
<reference evidence="2" key="1">
    <citation type="submission" date="2012-09" db="EMBL/GenBank/DDBJ databases">
        <title>Genome sequencing and comparative transcriptomics of race 1 and race 4 of banana pathogen: Fusarium oxysporum f. sp. cubense.</title>
        <authorList>
            <person name="Fang X."/>
            <person name="Huang J."/>
        </authorList>
    </citation>
    <scope>NUCLEOTIDE SEQUENCE [LARGE SCALE GENOMIC DNA]</scope>
    <source>
        <strain evidence="2">race 1</strain>
    </source>
</reference>
<dbReference type="VEuPathDB" id="FungiDB:FOC1_h10017004"/>
<protein>
    <submittedName>
        <fullName evidence="1">Uncharacterized protein</fullName>
    </submittedName>
</protein>
<organism evidence="1 2">
    <name type="scientific">Fusarium oxysporum f. sp. cubense (strain race 1)</name>
    <name type="common">Panama disease fungus</name>
    <dbReference type="NCBI Taxonomy" id="1229664"/>
    <lineage>
        <taxon>Eukaryota</taxon>
        <taxon>Fungi</taxon>
        <taxon>Dikarya</taxon>
        <taxon>Ascomycota</taxon>
        <taxon>Pezizomycotina</taxon>
        <taxon>Sordariomycetes</taxon>
        <taxon>Hypocreomycetidae</taxon>
        <taxon>Hypocreales</taxon>
        <taxon>Nectriaceae</taxon>
        <taxon>Fusarium</taxon>
        <taxon>Fusarium oxysporum species complex</taxon>
    </lineage>
</organism>
<feature type="non-terminal residue" evidence="1">
    <location>
        <position position="1"/>
    </location>
</feature>
<feature type="non-terminal residue" evidence="1">
    <location>
        <position position="80"/>
    </location>
</feature>
<dbReference type="EMBL" id="KB730140">
    <property type="protein sequence ID" value="ENH71692.1"/>
    <property type="molecule type" value="Genomic_DNA"/>
</dbReference>
<evidence type="ECO:0000313" key="2">
    <source>
        <dbReference type="Proteomes" id="UP000016928"/>
    </source>
</evidence>
<dbReference type="AlphaFoldDB" id="N4UJZ1"/>
<gene>
    <name evidence="1" type="ORF">FOC1_h10017004</name>
</gene>
<proteinExistence type="predicted"/>
<dbReference type="HOGENOM" id="CLU_2596524_0_0_1"/>
<reference evidence="2" key="2">
    <citation type="journal article" date="2014" name="PLoS ONE">
        <title>Genome and Transcriptome Analysis of the Fungal Pathogen Fusarium oxysporum f. sp. cubense Causing Banana Vascular Wilt Disease.</title>
        <authorList>
            <person name="Guo L."/>
            <person name="Han L."/>
            <person name="Yang L."/>
            <person name="Zeng H."/>
            <person name="Fan D."/>
            <person name="Zhu Y."/>
            <person name="Feng Y."/>
            <person name="Wang G."/>
            <person name="Peng C."/>
            <person name="Jiang X."/>
            <person name="Zhou D."/>
            <person name="Ni P."/>
            <person name="Liang C."/>
            <person name="Liu L."/>
            <person name="Wang J."/>
            <person name="Mao C."/>
            <person name="Fang X."/>
            <person name="Peng M."/>
            <person name="Huang J."/>
        </authorList>
    </citation>
    <scope>NUCLEOTIDE SEQUENCE [LARGE SCALE GENOMIC DNA]</scope>
    <source>
        <strain evidence="2">race 1</strain>
    </source>
</reference>
<sequence length="80" mass="9018">LPLVANSSIPYDIPRRSQPGATAYLAAYVVKWIKDNGQDEPWAPMSMSECLRLDRDASHHGDNREDGCDVQISFFEHDRG</sequence>
<name>N4UJZ1_FUSC1</name>